<proteinExistence type="predicted"/>
<organism evidence="1 2">
    <name type="scientific">Vibrio parahaemolyticus</name>
    <dbReference type="NCBI Taxonomy" id="670"/>
    <lineage>
        <taxon>Bacteria</taxon>
        <taxon>Pseudomonadati</taxon>
        <taxon>Pseudomonadota</taxon>
        <taxon>Gammaproteobacteria</taxon>
        <taxon>Vibrionales</taxon>
        <taxon>Vibrionaceae</taxon>
        <taxon>Vibrio</taxon>
    </lineage>
</organism>
<evidence type="ECO:0000313" key="2">
    <source>
        <dbReference type="Proteomes" id="UP001163036"/>
    </source>
</evidence>
<accession>A0AA46UQ18</accession>
<geneLocation type="plasmid" evidence="1 2">
    <name>pVP-16-VB00198-1</name>
</geneLocation>
<evidence type="ECO:0000313" key="1">
    <source>
        <dbReference type="EMBL" id="UYV29822.1"/>
    </source>
</evidence>
<dbReference type="Proteomes" id="UP001163036">
    <property type="component" value="Plasmid pVP-16-VB00198-1"/>
</dbReference>
<keyword evidence="1" id="KW-0614">Plasmid</keyword>
<dbReference type="RefSeq" id="WP_053312654.1">
    <property type="nucleotide sequence ID" value="NZ_CP062152.1"/>
</dbReference>
<dbReference type="AlphaFoldDB" id="A0AA46UQ18"/>
<gene>
    <name evidence="1" type="ORF">M5598_27970</name>
</gene>
<dbReference type="EMBL" id="CP097357">
    <property type="protein sequence ID" value="UYV29822.1"/>
    <property type="molecule type" value="Genomic_DNA"/>
</dbReference>
<protein>
    <submittedName>
        <fullName evidence="1">Uncharacterized protein</fullName>
    </submittedName>
</protein>
<reference evidence="1" key="1">
    <citation type="submission" date="2022-05" db="EMBL/GenBank/DDBJ databases">
        <title>Megaplasmid of Vibrio parahaemolyticus.</title>
        <authorList>
            <person name="Strauch E."/>
            <person name="Borowiak M."/>
        </authorList>
    </citation>
    <scope>NUCLEOTIDE SEQUENCE</scope>
    <source>
        <strain evidence="1">16-VB00198</strain>
        <plasmid evidence="1">pVP-16-VB00198-1</plasmid>
    </source>
</reference>
<sequence>MTEQSITPTYDWNLKNCRVKIDDPDTRAWAEFVINNLTKSNKDVLQGTLPVTLMMNGWLSEDTAMMFSSIIEDRWKAMVKAVDSGKLKSKTYPSLGYQRERHVVGAAICELMSQGYDSEFFKSLENFKIK</sequence>
<name>A0AA46UQ18_VIBPH</name>